<dbReference type="EMBL" id="AZFW01000161">
    <property type="protein sequence ID" value="KRM23462.1"/>
    <property type="molecule type" value="Genomic_DNA"/>
</dbReference>
<dbReference type="Pfam" id="PF01136">
    <property type="entry name" value="Peptidase_U32"/>
    <property type="match status" value="1"/>
</dbReference>
<dbReference type="PANTHER" id="PTHR30217:SF12">
    <property type="entry name" value="U32 FAMILY PEPTIDASE"/>
    <property type="match status" value="1"/>
</dbReference>
<evidence type="ECO:0000313" key="2">
    <source>
        <dbReference type="Proteomes" id="UP000050949"/>
    </source>
</evidence>
<dbReference type="eggNOG" id="COG0826">
    <property type="taxonomic scope" value="Bacteria"/>
</dbReference>
<dbReference type="PATRIC" id="fig|1122147.4.peg.2148"/>
<protein>
    <submittedName>
        <fullName evidence="1">Peptidase, U32 family small subunit</fullName>
    </submittedName>
</protein>
<dbReference type="InterPro" id="IPR001539">
    <property type="entry name" value="Peptidase_U32"/>
</dbReference>
<accession>A0A0R1X7Z0</accession>
<proteinExistence type="predicted"/>
<name>A0A0R1X7Z0_9LACO</name>
<dbReference type="AlphaFoldDB" id="A0A0R1X7Z0"/>
<evidence type="ECO:0000313" key="1">
    <source>
        <dbReference type="EMBL" id="KRM23462.1"/>
    </source>
</evidence>
<sequence length="307" mass="34028">MAEIIATTESLEQAQHLLNAGVDWLYAGEDEFGLRLPHSFGRDELPALVELVHQAGKKIMVAVNAIFHNDRIVKVADYLQFLTDLHVDMVSIGDPGAIHVLQTNRFPLPYLYDGADLVTSSRQINFWGRHGAVAAQVAPEVPYGELVPLMQHVDIPVSYLVYGASVIHQSGRPLVDNYFSFVKQHQERSDRQRGLFISAPHKPETHYSIYEDINGTHVFATNDVNLMPALTRVHDLGIQYWKLDGLFVPGQQFAQIAAAFVHARDALAAGTWTADLAADGQHVIADNTPANRATDTGFFDIDPNEVQ</sequence>
<organism evidence="1 2">
    <name type="scientific">Schleiferilactobacillus harbinensis DSM 16991</name>
    <dbReference type="NCBI Taxonomy" id="1122147"/>
    <lineage>
        <taxon>Bacteria</taxon>
        <taxon>Bacillati</taxon>
        <taxon>Bacillota</taxon>
        <taxon>Bacilli</taxon>
        <taxon>Lactobacillales</taxon>
        <taxon>Lactobacillaceae</taxon>
        <taxon>Schleiferilactobacillus</taxon>
    </lineage>
</organism>
<dbReference type="InterPro" id="IPR051454">
    <property type="entry name" value="RNA/ubiquinone_mod_enzymes"/>
</dbReference>
<dbReference type="Proteomes" id="UP000050949">
    <property type="component" value="Unassembled WGS sequence"/>
</dbReference>
<dbReference type="RefSeq" id="WP_027829003.1">
    <property type="nucleotide sequence ID" value="NZ_AUEH01000036.1"/>
</dbReference>
<dbReference type="PANTHER" id="PTHR30217">
    <property type="entry name" value="PEPTIDASE U32 FAMILY"/>
    <property type="match status" value="1"/>
</dbReference>
<comment type="caution">
    <text evidence="1">The sequence shown here is derived from an EMBL/GenBank/DDBJ whole genome shotgun (WGS) entry which is preliminary data.</text>
</comment>
<gene>
    <name evidence="1" type="ORF">FC91_GL002078</name>
</gene>
<reference evidence="1 2" key="1">
    <citation type="journal article" date="2015" name="Genome Announc.">
        <title>Expanding the biotechnology potential of lactobacilli through comparative genomics of 213 strains and associated genera.</title>
        <authorList>
            <person name="Sun Z."/>
            <person name="Harris H.M."/>
            <person name="McCann A."/>
            <person name="Guo C."/>
            <person name="Argimon S."/>
            <person name="Zhang W."/>
            <person name="Yang X."/>
            <person name="Jeffery I.B."/>
            <person name="Cooney J.C."/>
            <person name="Kagawa T.F."/>
            <person name="Liu W."/>
            <person name="Song Y."/>
            <person name="Salvetti E."/>
            <person name="Wrobel A."/>
            <person name="Rasinkangas P."/>
            <person name="Parkhill J."/>
            <person name="Rea M.C."/>
            <person name="O'Sullivan O."/>
            <person name="Ritari J."/>
            <person name="Douillard F.P."/>
            <person name="Paul Ross R."/>
            <person name="Yang R."/>
            <person name="Briner A.E."/>
            <person name="Felis G.E."/>
            <person name="de Vos W.M."/>
            <person name="Barrangou R."/>
            <person name="Klaenhammer T.R."/>
            <person name="Caufield P.W."/>
            <person name="Cui Y."/>
            <person name="Zhang H."/>
            <person name="O'Toole P.W."/>
        </authorList>
    </citation>
    <scope>NUCLEOTIDE SEQUENCE [LARGE SCALE GENOMIC DNA]</scope>
    <source>
        <strain evidence="1 2">DSM 16991</strain>
    </source>
</reference>